<keyword evidence="3" id="KW-1185">Reference proteome</keyword>
<feature type="compositionally biased region" description="Acidic residues" evidence="1">
    <location>
        <begin position="68"/>
        <end position="80"/>
    </location>
</feature>
<dbReference type="AlphaFoldDB" id="A0A7J0GLT9"/>
<protein>
    <submittedName>
        <fullName evidence="2">Uncharacterized protein</fullName>
    </submittedName>
</protein>
<reference evidence="2 3" key="1">
    <citation type="submission" date="2019-07" db="EMBL/GenBank/DDBJ databases">
        <title>De Novo Assembly of kiwifruit Actinidia rufa.</title>
        <authorList>
            <person name="Sugita-Konishi S."/>
            <person name="Sato K."/>
            <person name="Mori E."/>
            <person name="Abe Y."/>
            <person name="Kisaki G."/>
            <person name="Hamano K."/>
            <person name="Suezawa K."/>
            <person name="Otani M."/>
            <person name="Fukuda T."/>
            <person name="Manabe T."/>
            <person name="Gomi K."/>
            <person name="Tabuchi M."/>
            <person name="Akimitsu K."/>
            <person name="Kataoka I."/>
        </authorList>
    </citation>
    <scope>NUCLEOTIDE SEQUENCE [LARGE SCALE GENOMIC DNA]</scope>
    <source>
        <strain evidence="3">cv. Fuchu</strain>
    </source>
</reference>
<feature type="compositionally biased region" description="Basic and acidic residues" evidence="1">
    <location>
        <begin position="13"/>
        <end position="29"/>
    </location>
</feature>
<evidence type="ECO:0000313" key="3">
    <source>
        <dbReference type="Proteomes" id="UP000585474"/>
    </source>
</evidence>
<sequence>MAMPKPRSGRSTSLRELDENRLTESEKIEGASSWDALEWTKIEPVPRSVPDGVLEFLLEAENVIVEETEEEGDEEYDFESDGERALEGYGEKELDT</sequence>
<evidence type="ECO:0000313" key="2">
    <source>
        <dbReference type="EMBL" id="GFZ11698.1"/>
    </source>
</evidence>
<feature type="region of interest" description="Disordered" evidence="1">
    <location>
        <begin position="1"/>
        <end position="30"/>
    </location>
</feature>
<dbReference type="Proteomes" id="UP000585474">
    <property type="component" value="Unassembled WGS sequence"/>
</dbReference>
<organism evidence="2 3">
    <name type="scientific">Actinidia rufa</name>
    <dbReference type="NCBI Taxonomy" id="165716"/>
    <lineage>
        <taxon>Eukaryota</taxon>
        <taxon>Viridiplantae</taxon>
        <taxon>Streptophyta</taxon>
        <taxon>Embryophyta</taxon>
        <taxon>Tracheophyta</taxon>
        <taxon>Spermatophyta</taxon>
        <taxon>Magnoliopsida</taxon>
        <taxon>eudicotyledons</taxon>
        <taxon>Gunneridae</taxon>
        <taxon>Pentapetalae</taxon>
        <taxon>asterids</taxon>
        <taxon>Ericales</taxon>
        <taxon>Actinidiaceae</taxon>
        <taxon>Actinidia</taxon>
    </lineage>
</organism>
<accession>A0A7J0GLT9</accession>
<proteinExistence type="predicted"/>
<comment type="caution">
    <text evidence="2">The sequence shown here is derived from an EMBL/GenBank/DDBJ whole genome shotgun (WGS) entry which is preliminary data.</text>
</comment>
<feature type="region of interest" description="Disordered" evidence="1">
    <location>
        <begin position="68"/>
        <end position="96"/>
    </location>
</feature>
<dbReference type="OrthoDB" id="1717686at2759"/>
<evidence type="ECO:0000256" key="1">
    <source>
        <dbReference type="SAM" id="MobiDB-lite"/>
    </source>
</evidence>
<dbReference type="EMBL" id="BJWL01000023">
    <property type="protein sequence ID" value="GFZ11698.1"/>
    <property type="molecule type" value="Genomic_DNA"/>
</dbReference>
<feature type="compositionally biased region" description="Basic and acidic residues" evidence="1">
    <location>
        <begin position="81"/>
        <end position="96"/>
    </location>
</feature>
<gene>
    <name evidence="2" type="ORF">Acr_23g0000830</name>
</gene>
<name>A0A7J0GLT9_9ERIC</name>